<dbReference type="InterPro" id="IPR012347">
    <property type="entry name" value="Ferritin-like"/>
</dbReference>
<keyword evidence="9" id="KW-1133">Transmembrane helix</keyword>
<gene>
    <name evidence="11" type="ORF">SAMN05444340_115108</name>
</gene>
<keyword evidence="5" id="KW-0560">Oxidoreductase</keyword>
<organism evidence="11 12">
    <name type="scientific">Citreimonas salinaria</name>
    <dbReference type="NCBI Taxonomy" id="321339"/>
    <lineage>
        <taxon>Bacteria</taxon>
        <taxon>Pseudomonadati</taxon>
        <taxon>Pseudomonadota</taxon>
        <taxon>Alphaproteobacteria</taxon>
        <taxon>Rhodobacterales</taxon>
        <taxon>Roseobacteraceae</taxon>
        <taxon>Citreimonas</taxon>
    </lineage>
</organism>
<evidence type="ECO:0000256" key="2">
    <source>
        <dbReference type="ARBA" id="ARBA00012637"/>
    </source>
</evidence>
<proteinExistence type="inferred from homology"/>
<evidence type="ECO:0000256" key="6">
    <source>
        <dbReference type="ARBA" id="ARBA00023027"/>
    </source>
</evidence>
<keyword evidence="3" id="KW-0285">Flavoprotein</keyword>
<evidence type="ECO:0000313" key="12">
    <source>
        <dbReference type="Proteomes" id="UP000199286"/>
    </source>
</evidence>
<dbReference type="Pfam" id="PF07992">
    <property type="entry name" value="Pyr_redox_2"/>
    <property type="match status" value="1"/>
</dbReference>
<comment type="catalytic activity">
    <reaction evidence="7">
        <text>a quinone + NADH + H(+) = a quinol + NAD(+)</text>
        <dbReference type="Rhea" id="RHEA:46160"/>
        <dbReference type="ChEBI" id="CHEBI:15378"/>
        <dbReference type="ChEBI" id="CHEBI:24646"/>
        <dbReference type="ChEBI" id="CHEBI:57540"/>
        <dbReference type="ChEBI" id="CHEBI:57945"/>
        <dbReference type="ChEBI" id="CHEBI:132124"/>
        <dbReference type="EC" id="1.6.5.9"/>
    </reaction>
</comment>
<dbReference type="EC" id="1.6.5.9" evidence="2"/>
<dbReference type="InterPro" id="IPR058240">
    <property type="entry name" value="rSAM_sf"/>
</dbReference>
<dbReference type="Proteomes" id="UP000199286">
    <property type="component" value="Unassembled WGS sequence"/>
</dbReference>
<dbReference type="Gene3D" id="3.50.50.100">
    <property type="match status" value="1"/>
</dbReference>
<keyword evidence="9" id="KW-0472">Membrane</keyword>
<dbReference type="InterPro" id="IPR045024">
    <property type="entry name" value="NDH-2"/>
</dbReference>
<feature type="compositionally biased region" description="Basic and acidic residues" evidence="8">
    <location>
        <begin position="772"/>
        <end position="787"/>
    </location>
</feature>
<feature type="transmembrane region" description="Helical" evidence="9">
    <location>
        <begin position="722"/>
        <end position="739"/>
    </location>
</feature>
<evidence type="ECO:0000313" key="11">
    <source>
        <dbReference type="EMBL" id="SDY71504.1"/>
    </source>
</evidence>
<evidence type="ECO:0000259" key="10">
    <source>
        <dbReference type="SMART" id="SM00729"/>
    </source>
</evidence>
<dbReference type="PANTHER" id="PTHR43706:SF47">
    <property type="entry name" value="EXTERNAL NADH-UBIQUINONE OXIDOREDUCTASE 1, MITOCHONDRIAL-RELATED"/>
    <property type="match status" value="1"/>
</dbReference>
<dbReference type="SUPFAM" id="SSF51905">
    <property type="entry name" value="FAD/NAD(P)-binding domain"/>
    <property type="match status" value="2"/>
</dbReference>
<dbReference type="GO" id="GO:0050136">
    <property type="term" value="F:NADH dehydrogenase (quinone) (non-electrogenic) activity"/>
    <property type="evidence" value="ECO:0007669"/>
    <property type="project" value="UniProtKB-EC"/>
</dbReference>
<dbReference type="AlphaFoldDB" id="A0A1H3M5D2"/>
<name>A0A1H3M5D2_9RHOB</name>
<dbReference type="InterPro" id="IPR006638">
    <property type="entry name" value="Elp3/MiaA/NifB-like_rSAM"/>
</dbReference>
<keyword evidence="6" id="KW-0520">NAD</keyword>
<dbReference type="GO" id="GO:0051536">
    <property type="term" value="F:iron-sulfur cluster binding"/>
    <property type="evidence" value="ECO:0007669"/>
    <property type="project" value="InterPro"/>
</dbReference>
<keyword evidence="12" id="KW-1185">Reference proteome</keyword>
<reference evidence="11 12" key="1">
    <citation type="submission" date="2016-10" db="EMBL/GenBank/DDBJ databases">
        <authorList>
            <person name="de Groot N.N."/>
        </authorList>
    </citation>
    <scope>NUCLEOTIDE SEQUENCE [LARGE SCALE GENOMIC DNA]</scope>
    <source>
        <strain evidence="11 12">DSM 26880</strain>
    </source>
</reference>
<evidence type="ECO:0000256" key="7">
    <source>
        <dbReference type="ARBA" id="ARBA00047599"/>
    </source>
</evidence>
<dbReference type="SUPFAM" id="SSF102114">
    <property type="entry name" value="Radical SAM enzymes"/>
    <property type="match status" value="1"/>
</dbReference>
<dbReference type="PRINTS" id="PR00368">
    <property type="entry name" value="FADPNR"/>
</dbReference>
<feature type="region of interest" description="Disordered" evidence="8">
    <location>
        <begin position="771"/>
        <end position="796"/>
    </location>
</feature>
<evidence type="ECO:0000256" key="9">
    <source>
        <dbReference type="SAM" id="Phobius"/>
    </source>
</evidence>
<protein>
    <recommendedName>
        <fullName evidence="2">NADH:ubiquinone reductase (non-electrogenic)</fullName>
        <ecNumber evidence="2">1.6.5.9</ecNumber>
    </recommendedName>
</protein>
<evidence type="ECO:0000256" key="1">
    <source>
        <dbReference type="ARBA" id="ARBA00005272"/>
    </source>
</evidence>
<dbReference type="Pfam" id="PF05974">
    <property type="entry name" value="DUF892"/>
    <property type="match status" value="1"/>
</dbReference>
<feature type="domain" description="Elp3/MiaA/NifB-like radical SAM core" evidence="10">
    <location>
        <begin position="33"/>
        <end position="243"/>
    </location>
</feature>
<dbReference type="PANTHER" id="PTHR43706">
    <property type="entry name" value="NADH DEHYDROGENASE"/>
    <property type="match status" value="1"/>
</dbReference>
<dbReference type="STRING" id="321339.SAMN05444340_115108"/>
<comment type="similarity">
    <text evidence="1">Belongs to the NADH dehydrogenase family.</text>
</comment>
<dbReference type="InterPro" id="IPR023753">
    <property type="entry name" value="FAD/NAD-binding_dom"/>
</dbReference>
<dbReference type="SMART" id="SM00729">
    <property type="entry name" value="Elp3"/>
    <property type="match status" value="1"/>
</dbReference>
<keyword evidence="9" id="KW-0812">Transmembrane</keyword>
<dbReference type="Gene3D" id="1.20.1260.10">
    <property type="match status" value="1"/>
</dbReference>
<dbReference type="InterPro" id="IPR036188">
    <property type="entry name" value="FAD/NAD-bd_sf"/>
</dbReference>
<accession>A0A1H3M5D2</accession>
<dbReference type="PRINTS" id="PR00411">
    <property type="entry name" value="PNDRDTASEI"/>
</dbReference>
<keyword evidence="4" id="KW-0274">FAD</keyword>
<dbReference type="InterPro" id="IPR009078">
    <property type="entry name" value="Ferritin-like_SF"/>
</dbReference>
<dbReference type="InterPro" id="IPR010287">
    <property type="entry name" value="DUF892_YciF-like"/>
</dbReference>
<evidence type="ECO:0000256" key="5">
    <source>
        <dbReference type="ARBA" id="ARBA00023002"/>
    </source>
</evidence>
<sequence length="796" mass="86887">MRRRLLNRFTAFGDRQREGPLPSALAALDPHTPVLVYLHIPFCERLCWFCACRTQGTRTLSPVESYLGTLEQELVLLARALPAGLRLGRMHWGGGTPTILPPELIHRLAQAVKAVIPPTDDWEFSVEIDPTMVDRAKIDALAEEGMGQSTLRAGFKQHLEETKTHVSRLEQVFEMHGTKAKAATCPVIDGISKEAEDISGDIGDPEVLDAALAAAAQGVEHYEISRYGETHLGQHRHCRRWMFSPPLTCLDYGANRDSFAAPSALSIGQWARNNLRVGQVLEQAHAVRQMRGNGSIGGNCHVQERPAKLEPLSGLKALNQLMWLCLPPVVLSQEVTMSEDPAMTGPEPEAGTPASSSGVIIVGAGFGGLEAAKALGRAGIVTTIIDRKNHHLFQPLLYQVATAALSANDVAEPIRKVLRRYASVRVLFGEVSDIDTQARRVHLSSGQSVGYDHLVLAAGAGHGYFGHDEWAQWAPGLKTIEDARHIRSQLLLTFERAERSDDPEERRRLLSIAIIGGGPTGVELAGAIAELSRYTLARDFRAIDPTAARITLVEAGPRLLAGFSEEMSDYAKARLERLGVRIRTGEAVDDVGPTSISIAGQSEPTGLVIWAAGISASPLARQLGETDRAGRIAVDERLAVPGHERVYALGDVAVFIGEDGKPLPGLAQVAKQQGDHLGQALAAHMRNGEPLQPFRYRSRGNTAIVGRHAAVFEHGRTKVKGWFAWLAWAVVHVYLLVGFQHRLLVSMQWLWRYLTYERGARLIAGDYVEPDDPAKAPVPRERLRSADPAECSRTSD</sequence>
<dbReference type="SUPFAM" id="SSF47240">
    <property type="entry name" value="Ferritin-like"/>
    <property type="match status" value="1"/>
</dbReference>
<evidence type="ECO:0000256" key="3">
    <source>
        <dbReference type="ARBA" id="ARBA00022630"/>
    </source>
</evidence>
<evidence type="ECO:0000256" key="4">
    <source>
        <dbReference type="ARBA" id="ARBA00022827"/>
    </source>
</evidence>
<evidence type="ECO:0000256" key="8">
    <source>
        <dbReference type="SAM" id="MobiDB-lite"/>
    </source>
</evidence>
<dbReference type="EMBL" id="FNPF01000015">
    <property type="protein sequence ID" value="SDY71504.1"/>
    <property type="molecule type" value="Genomic_DNA"/>
</dbReference>